<dbReference type="EMBL" id="LXQA010069633">
    <property type="protein sequence ID" value="MCI08612.1"/>
    <property type="molecule type" value="Genomic_DNA"/>
</dbReference>
<keyword evidence="2" id="KW-1185">Reference proteome</keyword>
<feature type="non-terminal residue" evidence="1">
    <location>
        <position position="183"/>
    </location>
</feature>
<comment type="caution">
    <text evidence="1">The sequence shown here is derived from an EMBL/GenBank/DDBJ whole genome shotgun (WGS) entry which is preliminary data.</text>
</comment>
<dbReference type="InterPro" id="IPR032675">
    <property type="entry name" value="LRR_dom_sf"/>
</dbReference>
<proteinExistence type="predicted"/>
<sequence>MNHDKSSLLDELNLLQFVPWSSSDDYPFIFLSKPLGVNFRRLTTLHLNKISLKYKKGGRVSPFSDMLHLKTLHLSQVCIRTYPRSPIPKKIVISSPQLTKVQLTCNNFNCKVKIVAPMLSDLMYLHSALWTEFRINFPSIEEGLVIDIKEHEEAETPTAHSLIQLKWTRQEGAIVKVSQSHFE</sequence>
<accession>A0A392PA50</accession>
<dbReference type="AlphaFoldDB" id="A0A392PA50"/>
<dbReference type="Gene3D" id="3.80.10.10">
    <property type="entry name" value="Ribonuclease Inhibitor"/>
    <property type="match status" value="1"/>
</dbReference>
<evidence type="ECO:0000313" key="1">
    <source>
        <dbReference type="EMBL" id="MCI08612.1"/>
    </source>
</evidence>
<protein>
    <submittedName>
        <fullName evidence="1">F-box/LRR-repeat protein</fullName>
    </submittedName>
</protein>
<name>A0A392PA50_9FABA</name>
<dbReference type="Proteomes" id="UP000265520">
    <property type="component" value="Unassembled WGS sequence"/>
</dbReference>
<reference evidence="1 2" key="1">
    <citation type="journal article" date="2018" name="Front. Plant Sci.">
        <title>Red Clover (Trifolium pratense) and Zigzag Clover (T. medium) - A Picture of Genomic Similarities and Differences.</title>
        <authorList>
            <person name="Dluhosova J."/>
            <person name="Istvanek J."/>
            <person name="Nedelnik J."/>
            <person name="Repkova J."/>
        </authorList>
    </citation>
    <scope>NUCLEOTIDE SEQUENCE [LARGE SCALE GENOMIC DNA]</scope>
    <source>
        <strain evidence="2">cv. 10/8</strain>
        <tissue evidence="1">Leaf</tissue>
    </source>
</reference>
<organism evidence="1 2">
    <name type="scientific">Trifolium medium</name>
    <dbReference type="NCBI Taxonomy" id="97028"/>
    <lineage>
        <taxon>Eukaryota</taxon>
        <taxon>Viridiplantae</taxon>
        <taxon>Streptophyta</taxon>
        <taxon>Embryophyta</taxon>
        <taxon>Tracheophyta</taxon>
        <taxon>Spermatophyta</taxon>
        <taxon>Magnoliopsida</taxon>
        <taxon>eudicotyledons</taxon>
        <taxon>Gunneridae</taxon>
        <taxon>Pentapetalae</taxon>
        <taxon>rosids</taxon>
        <taxon>fabids</taxon>
        <taxon>Fabales</taxon>
        <taxon>Fabaceae</taxon>
        <taxon>Papilionoideae</taxon>
        <taxon>50 kb inversion clade</taxon>
        <taxon>NPAAA clade</taxon>
        <taxon>Hologalegina</taxon>
        <taxon>IRL clade</taxon>
        <taxon>Trifolieae</taxon>
        <taxon>Trifolium</taxon>
    </lineage>
</organism>
<dbReference type="SUPFAM" id="SSF52047">
    <property type="entry name" value="RNI-like"/>
    <property type="match status" value="1"/>
</dbReference>
<evidence type="ECO:0000313" key="2">
    <source>
        <dbReference type="Proteomes" id="UP000265520"/>
    </source>
</evidence>